<accession>A0A1B8G6S3</accession>
<keyword evidence="5" id="KW-1185">Reference proteome</keyword>
<dbReference type="InterPro" id="IPR027417">
    <property type="entry name" value="P-loop_NTPase"/>
</dbReference>
<sequence>MSTEAYQASLDHGTHSAGFFNPDNLQARKLREQIAMETLDESLDYLLNEGGSVAIFDATNSTIERRRKIIARVQERGRSNLQVLFLESQCFDEALLQSNMLLKMSNPDYRDQDPVKALEDFRRRVAMYQKKYTPVGNIEERLGVSYCQMIDVGRKFITHNIKSFLATQVVGYLQHFNLAGRQVWLTRHGESNDNLSGKVSHDPGLSPHGVKYAAALSRFIDQERDTWNRQQKRLEEAGDSLRLSADKSPKRFHLWTSMTQRSIQTAKFFDSARYRIEHMRMLDDLSAGILSGLSDAEVKQRASDTQLNHTSTGYPGTRCEGYSDVTKRLRSIILELERVTGHVLFIGGSAVIRVLLAYCRGMQSYVSANVDIPLGTVYLLEPKPYGADYKEFDYNPETDSFHQKRDREG</sequence>
<dbReference type="InterPro" id="IPR003094">
    <property type="entry name" value="6Pfruct_kin"/>
</dbReference>
<dbReference type="Gene3D" id="3.40.50.1240">
    <property type="entry name" value="Phosphoglycerate mutase-like"/>
    <property type="match status" value="1"/>
</dbReference>
<dbReference type="PANTHER" id="PTHR10606:SF32">
    <property type="entry name" value="6-PHOSPHOFRUCTO-2-KINASE 1"/>
    <property type="match status" value="1"/>
</dbReference>
<dbReference type="Gene3D" id="3.40.50.300">
    <property type="entry name" value="P-loop containing nucleotide triphosphate hydrolases"/>
    <property type="match status" value="1"/>
</dbReference>
<dbReference type="InterPro" id="IPR029033">
    <property type="entry name" value="His_PPase_superfam"/>
</dbReference>
<reference evidence="4 5" key="1">
    <citation type="submission" date="2016-03" db="EMBL/GenBank/DDBJ databases">
        <title>Comparative genomics of Pseudogymnoascus destructans, the fungus causing white-nose syndrome of bats.</title>
        <authorList>
            <person name="Palmer J.M."/>
            <person name="Drees K.P."/>
            <person name="Foster J.T."/>
            <person name="Lindner D.L."/>
        </authorList>
    </citation>
    <scope>NUCLEOTIDE SEQUENCE [LARGE SCALE GENOMIC DNA]</scope>
    <source>
        <strain evidence="4 5">UAMH 10579</strain>
    </source>
</reference>
<keyword evidence="2" id="KW-0067">ATP-binding</keyword>
<dbReference type="GO" id="GO:0003873">
    <property type="term" value="F:6-phosphofructo-2-kinase activity"/>
    <property type="evidence" value="ECO:0007669"/>
    <property type="project" value="InterPro"/>
</dbReference>
<dbReference type="InterPro" id="IPR013079">
    <property type="entry name" value="6Phosfructo_kin"/>
</dbReference>
<dbReference type="Pfam" id="PF01591">
    <property type="entry name" value="6PF2K"/>
    <property type="match status" value="1"/>
</dbReference>
<dbReference type="GO" id="GO:0005524">
    <property type="term" value="F:ATP binding"/>
    <property type="evidence" value="ECO:0007669"/>
    <property type="project" value="UniProtKB-KW"/>
</dbReference>
<dbReference type="GO" id="GO:0006003">
    <property type="term" value="P:fructose 2,6-bisphosphate metabolic process"/>
    <property type="evidence" value="ECO:0007669"/>
    <property type="project" value="InterPro"/>
</dbReference>
<dbReference type="GO" id="GO:0005829">
    <property type="term" value="C:cytosol"/>
    <property type="evidence" value="ECO:0007669"/>
    <property type="project" value="TreeGrafter"/>
</dbReference>
<dbReference type="SUPFAM" id="SSF53254">
    <property type="entry name" value="Phosphoglycerate mutase-like"/>
    <property type="match status" value="1"/>
</dbReference>
<dbReference type="Proteomes" id="UP000091956">
    <property type="component" value="Unassembled WGS sequence"/>
</dbReference>
<organism evidence="4 5">
    <name type="scientific">Pseudogymnoascus verrucosus</name>
    <dbReference type="NCBI Taxonomy" id="342668"/>
    <lineage>
        <taxon>Eukaryota</taxon>
        <taxon>Fungi</taxon>
        <taxon>Dikarya</taxon>
        <taxon>Ascomycota</taxon>
        <taxon>Pezizomycotina</taxon>
        <taxon>Leotiomycetes</taxon>
        <taxon>Thelebolales</taxon>
        <taxon>Thelebolaceae</taxon>
        <taxon>Pseudogymnoascus</taxon>
    </lineage>
</organism>
<keyword evidence="1" id="KW-0547">Nucleotide-binding</keyword>
<evidence type="ECO:0000259" key="3">
    <source>
        <dbReference type="Pfam" id="PF01591"/>
    </source>
</evidence>
<evidence type="ECO:0000313" key="4">
    <source>
        <dbReference type="EMBL" id="OBT91539.1"/>
    </source>
</evidence>
<dbReference type="PANTHER" id="PTHR10606">
    <property type="entry name" value="6-PHOSPHOFRUCTO-2-KINASE/FRUCTOSE-2,6-BISPHOSPHATASE"/>
    <property type="match status" value="1"/>
</dbReference>
<dbReference type="PIRSF" id="PIRSF000709">
    <property type="entry name" value="6PFK_2-Ptase"/>
    <property type="match status" value="1"/>
</dbReference>
<dbReference type="InterPro" id="IPR013078">
    <property type="entry name" value="His_Pase_superF_clade-1"/>
</dbReference>
<dbReference type="SUPFAM" id="SSF52540">
    <property type="entry name" value="P-loop containing nucleoside triphosphate hydrolases"/>
    <property type="match status" value="1"/>
</dbReference>
<dbReference type="Pfam" id="PF00300">
    <property type="entry name" value="His_Phos_1"/>
    <property type="match status" value="1"/>
</dbReference>
<protein>
    <recommendedName>
        <fullName evidence="3">6-phosphofructo-2-kinase domain-containing protein</fullName>
    </recommendedName>
</protein>
<gene>
    <name evidence="4" type="ORF">VE01_10448</name>
</gene>
<dbReference type="PRINTS" id="PR00991">
    <property type="entry name" value="6PFRUCTKNASE"/>
</dbReference>
<dbReference type="SMART" id="SM00855">
    <property type="entry name" value="PGAM"/>
    <property type="match status" value="1"/>
</dbReference>
<dbReference type="AlphaFoldDB" id="A0A1B8G6S3"/>
<dbReference type="STRING" id="342668.A0A1B8G6S3"/>
<evidence type="ECO:0000256" key="1">
    <source>
        <dbReference type="ARBA" id="ARBA00022741"/>
    </source>
</evidence>
<dbReference type="RefSeq" id="XP_018125272.1">
    <property type="nucleotide sequence ID" value="XM_018279846.1"/>
</dbReference>
<evidence type="ECO:0000256" key="2">
    <source>
        <dbReference type="ARBA" id="ARBA00022840"/>
    </source>
</evidence>
<dbReference type="GO" id="GO:0006000">
    <property type="term" value="P:fructose metabolic process"/>
    <property type="evidence" value="ECO:0007669"/>
    <property type="project" value="InterPro"/>
</dbReference>
<dbReference type="EMBL" id="KV460287">
    <property type="protein sequence ID" value="OBT91539.1"/>
    <property type="molecule type" value="Genomic_DNA"/>
</dbReference>
<name>A0A1B8G6S3_9PEZI</name>
<dbReference type="GeneID" id="28843834"/>
<dbReference type="CDD" id="cd07067">
    <property type="entry name" value="HP_PGM_like"/>
    <property type="match status" value="1"/>
</dbReference>
<reference evidence="5" key="2">
    <citation type="journal article" date="2018" name="Nat. Commun.">
        <title>Extreme sensitivity to ultraviolet light in the fungal pathogen causing white-nose syndrome of bats.</title>
        <authorList>
            <person name="Palmer J.M."/>
            <person name="Drees K.P."/>
            <person name="Foster J.T."/>
            <person name="Lindner D.L."/>
        </authorList>
    </citation>
    <scope>NUCLEOTIDE SEQUENCE [LARGE SCALE GENOMIC DNA]</scope>
    <source>
        <strain evidence="5">UAMH 10579</strain>
    </source>
</reference>
<feature type="domain" description="6-phosphofructo-2-kinase" evidence="3">
    <location>
        <begin position="11"/>
        <end position="175"/>
    </location>
</feature>
<evidence type="ECO:0000313" key="5">
    <source>
        <dbReference type="Proteomes" id="UP000091956"/>
    </source>
</evidence>
<proteinExistence type="predicted"/>